<dbReference type="EMBL" id="VLNY01000028">
    <property type="protein sequence ID" value="KAA0016343.1"/>
    <property type="molecule type" value="Genomic_DNA"/>
</dbReference>
<dbReference type="Proteomes" id="UP000322244">
    <property type="component" value="Unassembled WGS sequence"/>
</dbReference>
<organism evidence="2 3">
    <name type="scientific">Antrihabitans cavernicola</name>
    <dbReference type="NCBI Taxonomy" id="2495913"/>
    <lineage>
        <taxon>Bacteria</taxon>
        <taxon>Bacillati</taxon>
        <taxon>Actinomycetota</taxon>
        <taxon>Actinomycetes</taxon>
        <taxon>Mycobacteriales</taxon>
        <taxon>Nocardiaceae</taxon>
        <taxon>Antrihabitans</taxon>
    </lineage>
</organism>
<accession>A0A5A7S3W3</accession>
<evidence type="ECO:0000313" key="3">
    <source>
        <dbReference type="Proteomes" id="UP000322244"/>
    </source>
</evidence>
<comment type="caution">
    <text evidence="2">The sequence shown here is derived from an EMBL/GenBank/DDBJ whole genome shotgun (WGS) entry which is preliminary data.</text>
</comment>
<feature type="compositionally biased region" description="Low complexity" evidence="1">
    <location>
        <begin position="93"/>
        <end position="109"/>
    </location>
</feature>
<reference evidence="2 3" key="1">
    <citation type="submission" date="2019-07" db="EMBL/GenBank/DDBJ databases">
        <title>Rhodococcus cavernicolus sp. nov., isolated from a cave.</title>
        <authorList>
            <person name="Lee S.D."/>
        </authorList>
    </citation>
    <scope>NUCLEOTIDE SEQUENCE [LARGE SCALE GENOMIC DNA]</scope>
    <source>
        <strain evidence="2 3">C1-24</strain>
    </source>
</reference>
<dbReference type="AlphaFoldDB" id="A0A5A7S3W3"/>
<sequence length="136" mass="14944">MTVIADIKDMIANLELAGHPDVRVSRYSALEILQPDTLAVIVLSKRHSALIEKTIRRLVEQTTTEQHYASSEITVRRDVITIRIALPGLPERATPSTVEPPAETAATTSTREKASIRTAGPANHDGTKHYSPRRIA</sequence>
<name>A0A5A7S3W3_9NOCA</name>
<evidence type="ECO:0000256" key="1">
    <source>
        <dbReference type="SAM" id="MobiDB-lite"/>
    </source>
</evidence>
<evidence type="ECO:0000313" key="2">
    <source>
        <dbReference type="EMBL" id="KAA0016343.1"/>
    </source>
</evidence>
<gene>
    <name evidence="2" type="ORF">FOY51_26345</name>
</gene>
<keyword evidence="3" id="KW-1185">Reference proteome</keyword>
<proteinExistence type="predicted"/>
<feature type="region of interest" description="Disordered" evidence="1">
    <location>
        <begin position="90"/>
        <end position="136"/>
    </location>
</feature>
<dbReference type="RefSeq" id="WP_149433240.1">
    <property type="nucleotide sequence ID" value="NZ_VLNY01000028.1"/>
</dbReference>
<protein>
    <submittedName>
        <fullName evidence="2">Uncharacterized protein</fullName>
    </submittedName>
</protein>